<feature type="transmembrane region" description="Helical" evidence="1">
    <location>
        <begin position="63"/>
        <end position="82"/>
    </location>
</feature>
<feature type="transmembrane region" description="Helical" evidence="1">
    <location>
        <begin position="448"/>
        <end position="469"/>
    </location>
</feature>
<organism evidence="2 3">
    <name type="scientific">Pedobacter cryoconitis</name>
    <dbReference type="NCBI Taxonomy" id="188932"/>
    <lineage>
        <taxon>Bacteria</taxon>
        <taxon>Pseudomonadati</taxon>
        <taxon>Bacteroidota</taxon>
        <taxon>Sphingobacteriia</taxon>
        <taxon>Sphingobacteriales</taxon>
        <taxon>Sphingobacteriaceae</taxon>
        <taxon>Pedobacter</taxon>
    </lineage>
</organism>
<sequence>MYATFLAHQWMSFWRSKGKGGTIATQLIMGFIILYLALVSIFIGYNMEHIIEEMLPGKDVMLVFNGMILYYFTIEFLMRLQLQELPTLAVQPYLHLNIPKSKLISFLNITALFSVFNLLPLLLLFPFSILKINNDFGAFPCIMYLLAITSLVVFNNYAALYFKRLTIGNLKAGILGATFLVAVGLLEYFKVFSIASLSNLVFQTITTTPIAALIFPVAALVMLTINTRFLKGNLYLEELQSAKQKKSSTDYPFLDRFGETGVYLALEIKLILRNKRSRSTLTKGLLFIFYGLLFYKQDKLAADKFWTLLFPAAFMTGNMIMLYGQFMFGWQSAEFDGLLTSKLNIKTFFRAKFLLFTIGSTVLTALVSLYGLISWKILILQFAIYFYNIGITSVITLYFATRNYKALDLSKGSSMNWQGITASTMLQTIPLMLSPYLIYLPVSLLSNPYWGIAAVAITGLAGLLTRNFWTNFLTTEFQKRKYLIAEGFRQK</sequence>
<feature type="transmembrane region" description="Helical" evidence="1">
    <location>
        <begin position="170"/>
        <end position="189"/>
    </location>
</feature>
<dbReference type="AlphaFoldDB" id="A0A127VIY7"/>
<feature type="transmembrane region" description="Helical" evidence="1">
    <location>
        <begin position="103"/>
        <end position="125"/>
    </location>
</feature>
<proteinExistence type="predicted"/>
<gene>
    <name evidence="2" type="ORF">AY601_4389</name>
</gene>
<feature type="transmembrane region" description="Helical" evidence="1">
    <location>
        <begin position="420"/>
        <end position="442"/>
    </location>
</feature>
<evidence type="ECO:0000256" key="1">
    <source>
        <dbReference type="SAM" id="Phobius"/>
    </source>
</evidence>
<feature type="transmembrane region" description="Helical" evidence="1">
    <location>
        <begin position="351"/>
        <end position="373"/>
    </location>
</feature>
<dbReference type="OrthoDB" id="1014144at2"/>
<feature type="transmembrane region" description="Helical" evidence="1">
    <location>
        <begin position="201"/>
        <end position="225"/>
    </location>
</feature>
<name>A0A127VIY7_9SPHI</name>
<dbReference type="KEGG" id="pcm:AY601_4389"/>
<keyword evidence="1" id="KW-0812">Transmembrane</keyword>
<keyword evidence="3" id="KW-1185">Reference proteome</keyword>
<evidence type="ECO:0008006" key="4">
    <source>
        <dbReference type="Google" id="ProtNLM"/>
    </source>
</evidence>
<accession>A0A127VIY7</accession>
<feature type="transmembrane region" description="Helical" evidence="1">
    <location>
        <begin position="280"/>
        <end position="296"/>
    </location>
</feature>
<evidence type="ECO:0000313" key="3">
    <source>
        <dbReference type="Proteomes" id="UP000071561"/>
    </source>
</evidence>
<reference evidence="2 3" key="1">
    <citation type="submission" date="2016-03" db="EMBL/GenBank/DDBJ databases">
        <title>Complete genome sequence of Pedobacter cryoconitis PAMC 27485.</title>
        <authorList>
            <person name="Lee J."/>
            <person name="Kim O.-S."/>
        </authorList>
    </citation>
    <scope>NUCLEOTIDE SEQUENCE [LARGE SCALE GENOMIC DNA]</scope>
    <source>
        <strain evidence="2 3">PAMC 27485</strain>
    </source>
</reference>
<protein>
    <recommendedName>
        <fullName evidence="4">ABC-2 type transport system permease protein</fullName>
    </recommendedName>
</protein>
<keyword evidence="1" id="KW-0472">Membrane</keyword>
<dbReference type="Proteomes" id="UP000071561">
    <property type="component" value="Chromosome"/>
</dbReference>
<dbReference type="PATRIC" id="fig|188932.3.peg.4549"/>
<dbReference type="RefSeq" id="WP_068405045.1">
    <property type="nucleotide sequence ID" value="NZ_CP014504.1"/>
</dbReference>
<evidence type="ECO:0000313" key="2">
    <source>
        <dbReference type="EMBL" id="AMQ01232.1"/>
    </source>
</evidence>
<dbReference type="InterPro" id="IPR043742">
    <property type="entry name" value="DUF5687"/>
</dbReference>
<dbReference type="Pfam" id="PF18940">
    <property type="entry name" value="DUF5687"/>
    <property type="match status" value="1"/>
</dbReference>
<feature type="transmembrane region" description="Helical" evidence="1">
    <location>
        <begin position="21"/>
        <end position="43"/>
    </location>
</feature>
<keyword evidence="1" id="KW-1133">Transmembrane helix</keyword>
<feature type="transmembrane region" description="Helical" evidence="1">
    <location>
        <begin position="308"/>
        <end position="330"/>
    </location>
</feature>
<feature type="transmembrane region" description="Helical" evidence="1">
    <location>
        <begin position="137"/>
        <end position="158"/>
    </location>
</feature>
<feature type="transmembrane region" description="Helical" evidence="1">
    <location>
        <begin position="379"/>
        <end position="400"/>
    </location>
</feature>
<dbReference type="EMBL" id="CP014504">
    <property type="protein sequence ID" value="AMQ01232.1"/>
    <property type="molecule type" value="Genomic_DNA"/>
</dbReference>